<organism evidence="6 7">
    <name type="scientific">Candidatus Syntrophonatronum acetioxidans</name>
    <dbReference type="NCBI Taxonomy" id="1795816"/>
    <lineage>
        <taxon>Bacteria</taxon>
        <taxon>Bacillati</taxon>
        <taxon>Bacillota</taxon>
        <taxon>Clostridia</taxon>
        <taxon>Eubacteriales</taxon>
        <taxon>Syntrophomonadaceae</taxon>
        <taxon>Candidatus Syntrophonatronum</taxon>
    </lineage>
</organism>
<dbReference type="PROSITE" id="PS50893">
    <property type="entry name" value="ABC_TRANSPORTER_2"/>
    <property type="match status" value="1"/>
</dbReference>
<dbReference type="Proteomes" id="UP000285138">
    <property type="component" value="Unassembled WGS sequence"/>
</dbReference>
<evidence type="ECO:0000313" key="7">
    <source>
        <dbReference type="Proteomes" id="UP000285138"/>
    </source>
</evidence>
<comment type="caution">
    <text evidence="6">The sequence shown here is derived from an EMBL/GenBank/DDBJ whole genome shotgun (WGS) entry which is preliminary data.</text>
</comment>
<reference evidence="6 7" key="1">
    <citation type="submission" date="2018-08" db="EMBL/GenBank/DDBJ databases">
        <title>The metabolism and importance of syntrophic acetate oxidation coupled to methane or sulfide production in haloalkaline environments.</title>
        <authorList>
            <person name="Timmers P.H.A."/>
            <person name="Vavourakis C.D."/>
            <person name="Sorokin D.Y."/>
            <person name="Sinninghe Damste J.S."/>
            <person name="Muyzer G."/>
            <person name="Stams A.J.M."/>
            <person name="Plugge C.M."/>
        </authorList>
    </citation>
    <scope>NUCLEOTIDE SEQUENCE [LARGE SCALE GENOMIC DNA]</scope>
    <source>
        <strain evidence="6">MSAO_Bac1</strain>
    </source>
</reference>
<dbReference type="EMBL" id="QZAA01000113">
    <property type="protein sequence ID" value="RQD76519.1"/>
    <property type="molecule type" value="Genomic_DNA"/>
</dbReference>
<dbReference type="SUPFAM" id="SSF52540">
    <property type="entry name" value="P-loop containing nucleoside triphosphate hydrolases"/>
    <property type="match status" value="1"/>
</dbReference>
<gene>
    <name evidence="6" type="ORF">D5R97_04235</name>
</gene>
<evidence type="ECO:0000256" key="2">
    <source>
        <dbReference type="ARBA" id="ARBA00022448"/>
    </source>
</evidence>
<dbReference type="InterPro" id="IPR027417">
    <property type="entry name" value="P-loop_NTPase"/>
</dbReference>
<dbReference type="SMART" id="SM00382">
    <property type="entry name" value="AAA"/>
    <property type="match status" value="1"/>
</dbReference>
<dbReference type="InterPro" id="IPR003439">
    <property type="entry name" value="ABC_transporter-like_ATP-bd"/>
</dbReference>
<keyword evidence="3" id="KW-0547">Nucleotide-binding</keyword>
<protein>
    <submittedName>
        <fullName evidence="6">ABC transporter ATP-binding protein</fullName>
    </submittedName>
</protein>
<dbReference type="GO" id="GO:0005524">
    <property type="term" value="F:ATP binding"/>
    <property type="evidence" value="ECO:0007669"/>
    <property type="project" value="UniProtKB-KW"/>
</dbReference>
<keyword evidence="2" id="KW-0813">Transport</keyword>
<keyword evidence="4 6" id="KW-0067">ATP-binding</keyword>
<dbReference type="InterPro" id="IPR050763">
    <property type="entry name" value="ABC_transporter_ATP-binding"/>
</dbReference>
<accession>A0A424YFG6</accession>
<dbReference type="GO" id="GO:0016887">
    <property type="term" value="F:ATP hydrolysis activity"/>
    <property type="evidence" value="ECO:0007669"/>
    <property type="project" value="InterPro"/>
</dbReference>
<dbReference type="InterPro" id="IPR017871">
    <property type="entry name" value="ABC_transporter-like_CS"/>
</dbReference>
<proteinExistence type="inferred from homology"/>
<evidence type="ECO:0000259" key="5">
    <source>
        <dbReference type="PROSITE" id="PS50893"/>
    </source>
</evidence>
<dbReference type="InterPro" id="IPR003593">
    <property type="entry name" value="AAA+_ATPase"/>
</dbReference>
<feature type="domain" description="ABC transporter" evidence="5">
    <location>
        <begin position="4"/>
        <end position="234"/>
    </location>
</feature>
<evidence type="ECO:0000313" key="6">
    <source>
        <dbReference type="EMBL" id="RQD76519.1"/>
    </source>
</evidence>
<dbReference type="PANTHER" id="PTHR42711">
    <property type="entry name" value="ABC TRANSPORTER ATP-BINDING PROTEIN"/>
    <property type="match status" value="1"/>
</dbReference>
<name>A0A424YFG6_9FIRM</name>
<dbReference type="Pfam" id="PF00005">
    <property type="entry name" value="ABC_tran"/>
    <property type="match status" value="1"/>
</dbReference>
<dbReference type="PROSITE" id="PS00211">
    <property type="entry name" value="ABC_TRANSPORTER_1"/>
    <property type="match status" value="1"/>
</dbReference>
<evidence type="ECO:0000256" key="4">
    <source>
        <dbReference type="ARBA" id="ARBA00022840"/>
    </source>
</evidence>
<dbReference type="PANTHER" id="PTHR42711:SF5">
    <property type="entry name" value="ABC TRANSPORTER ATP-BINDING PROTEIN NATA"/>
    <property type="match status" value="1"/>
</dbReference>
<dbReference type="Gene3D" id="3.40.50.300">
    <property type="entry name" value="P-loop containing nucleotide triphosphate hydrolases"/>
    <property type="match status" value="1"/>
</dbReference>
<comment type="similarity">
    <text evidence="1">Belongs to the ABC transporter superfamily.</text>
</comment>
<evidence type="ECO:0000256" key="1">
    <source>
        <dbReference type="ARBA" id="ARBA00005417"/>
    </source>
</evidence>
<sequence>MEAVKARKLTKIYNGIKAVDSIDFVIHQGESFGFLGPNGAGKTTVVKMMYCFSPVTSGELKVLDMEVSKYPAQIKNFLGVVSQDNNLDPELSVKDNLVLFASYFNLPRKTALKRAQELLEFMGIAEKSHVPVENLSGGMKRRLVIARSLINYPKILVLDEPTTGLDPHARHLVWDQLRLLKEKGLTIILTTHYLEEASVLCDRLVIMDRGEILEEGNPRDLVLKHIGREVVEVGLPPETSINPKNLQDRLGNCCQGFRREGNSLYLFTNFGQELIENLTLLNIPFSYQLLRPATLEDVFLKLTGRTINGQLE</sequence>
<evidence type="ECO:0000256" key="3">
    <source>
        <dbReference type="ARBA" id="ARBA00022741"/>
    </source>
</evidence>
<dbReference type="AlphaFoldDB" id="A0A424YFG6"/>